<evidence type="ECO:0000256" key="5">
    <source>
        <dbReference type="SAM" id="MobiDB-lite"/>
    </source>
</evidence>
<dbReference type="GO" id="GO:0000981">
    <property type="term" value="F:DNA-binding transcription factor activity, RNA polymerase II-specific"/>
    <property type="evidence" value="ECO:0007669"/>
    <property type="project" value="InterPro"/>
</dbReference>
<dbReference type="PANTHER" id="PTHR38791:SF5">
    <property type="entry name" value="TRANSCRIPTION FACTOR DBAG-RELATED"/>
    <property type="match status" value="1"/>
</dbReference>
<name>A0A0U5C633_ASPCI</name>
<reference evidence="8" key="1">
    <citation type="journal article" date="2016" name="Genome Announc.">
        <title>Draft genome sequences of fungus Aspergillus calidoustus.</title>
        <authorList>
            <person name="Horn F."/>
            <person name="Linde J."/>
            <person name="Mattern D.J."/>
            <person name="Walther G."/>
            <person name="Guthke R."/>
            <person name="Scherlach K."/>
            <person name="Martin K."/>
            <person name="Brakhage A.A."/>
            <person name="Petzke L."/>
            <person name="Valiante V."/>
        </authorList>
    </citation>
    <scope>NUCLEOTIDE SEQUENCE [LARGE SCALE GENOMIC DNA]</scope>
    <source>
        <strain evidence="8">SF006504</strain>
    </source>
</reference>
<dbReference type="GO" id="GO:0003677">
    <property type="term" value="F:DNA binding"/>
    <property type="evidence" value="ECO:0007669"/>
    <property type="project" value="UniProtKB-KW"/>
</dbReference>
<evidence type="ECO:0000313" key="7">
    <source>
        <dbReference type="EMBL" id="CEL03722.1"/>
    </source>
</evidence>
<dbReference type="InterPro" id="IPR001138">
    <property type="entry name" value="Zn2Cys6_DnaBD"/>
</dbReference>
<protein>
    <recommendedName>
        <fullName evidence="6">Zn(2)-C6 fungal-type domain-containing protein</fullName>
    </recommendedName>
</protein>
<accession>A0A0U5C633</accession>
<feature type="domain" description="Zn(2)-C6 fungal-type" evidence="6">
    <location>
        <begin position="14"/>
        <end position="42"/>
    </location>
</feature>
<dbReference type="OrthoDB" id="4220372at2759"/>
<dbReference type="PROSITE" id="PS50048">
    <property type="entry name" value="ZN2_CY6_FUNGAL_2"/>
    <property type="match status" value="1"/>
</dbReference>
<evidence type="ECO:0000256" key="2">
    <source>
        <dbReference type="ARBA" id="ARBA00023125"/>
    </source>
</evidence>
<keyword evidence="3" id="KW-0804">Transcription</keyword>
<dbReference type="Pfam" id="PF00172">
    <property type="entry name" value="Zn_clus"/>
    <property type="match status" value="1"/>
</dbReference>
<dbReference type="GO" id="GO:0008270">
    <property type="term" value="F:zinc ion binding"/>
    <property type="evidence" value="ECO:0007669"/>
    <property type="project" value="InterPro"/>
</dbReference>
<keyword evidence="4" id="KW-0539">Nucleus</keyword>
<proteinExistence type="predicted"/>
<keyword evidence="8" id="KW-1185">Reference proteome</keyword>
<keyword evidence="1" id="KW-0805">Transcription regulation</keyword>
<dbReference type="AlphaFoldDB" id="A0A0U5C633"/>
<sequence length="516" mass="57474">MSPHFGSHAKPSRNCANCRTVKRRCDNQRPHCGQCIRTRETCRGYRDEWELVFRDQTSQIIKRSKAKTSTSSATDMSENGHKTADSPEPVRGLAPNLDEIGVNYFLHNFIIGGHSPSSGYLNYIPLVYSADGDCPTLVASMAAVGLVALANSSRQPELVRHARTKYSEAIHRVNTALSSPVDSVKDSTLMSVISLGVFEHVSNLESWARHVHGAAALLVARGKSQFSSTAALLMFNQVRTDLVFACVHDNRPFPQDMGELQDEAMKHVDPTSAFWRLGVLAARHANLLWGVRKNNGEIPWTVFLKQATALQKDFQHVLELLAVQEPYTPCQAADADSELFYNGRYDMYQSTWAIRVWNNARMAQMVVCNIMYYLLNKILSTNLAPQTRAHLDLELRESLQLQAKLAADMLGTVPQGLGLVSPTFTGYHFPSLDTLSTNASGGYLLTWTLYTAGQSMVVGSKTRQWVVGRLQHIGQYAGNAVALQLLEVIVKVDKIRLREECDDQAKKMVDVHDLRN</sequence>
<organism evidence="7 8">
    <name type="scientific">Aspergillus calidoustus</name>
    <dbReference type="NCBI Taxonomy" id="454130"/>
    <lineage>
        <taxon>Eukaryota</taxon>
        <taxon>Fungi</taxon>
        <taxon>Dikarya</taxon>
        <taxon>Ascomycota</taxon>
        <taxon>Pezizomycotina</taxon>
        <taxon>Eurotiomycetes</taxon>
        <taxon>Eurotiomycetidae</taxon>
        <taxon>Eurotiales</taxon>
        <taxon>Aspergillaceae</taxon>
        <taxon>Aspergillus</taxon>
        <taxon>Aspergillus subgen. Nidulantes</taxon>
    </lineage>
</organism>
<evidence type="ECO:0000256" key="3">
    <source>
        <dbReference type="ARBA" id="ARBA00023163"/>
    </source>
</evidence>
<evidence type="ECO:0000313" key="8">
    <source>
        <dbReference type="Proteomes" id="UP000054771"/>
    </source>
</evidence>
<keyword evidence="2" id="KW-0238">DNA-binding</keyword>
<evidence type="ECO:0000259" key="6">
    <source>
        <dbReference type="PROSITE" id="PS50048"/>
    </source>
</evidence>
<dbReference type="InterPro" id="IPR036864">
    <property type="entry name" value="Zn2-C6_fun-type_DNA-bd_sf"/>
</dbReference>
<evidence type="ECO:0000256" key="4">
    <source>
        <dbReference type="ARBA" id="ARBA00023242"/>
    </source>
</evidence>
<dbReference type="CDD" id="cd00067">
    <property type="entry name" value="GAL4"/>
    <property type="match status" value="1"/>
</dbReference>
<evidence type="ECO:0000256" key="1">
    <source>
        <dbReference type="ARBA" id="ARBA00023015"/>
    </source>
</evidence>
<dbReference type="SUPFAM" id="SSF57701">
    <property type="entry name" value="Zn2/Cys6 DNA-binding domain"/>
    <property type="match status" value="1"/>
</dbReference>
<dbReference type="OMA" id="TWAIRVW"/>
<dbReference type="PANTHER" id="PTHR38791">
    <property type="entry name" value="ZN(II)2CYS6 TRANSCRIPTION FACTOR (EUROFUNG)-RELATED-RELATED"/>
    <property type="match status" value="1"/>
</dbReference>
<dbReference type="SMART" id="SM00066">
    <property type="entry name" value="GAL4"/>
    <property type="match status" value="1"/>
</dbReference>
<dbReference type="InterPro" id="IPR053175">
    <property type="entry name" value="DHMBA_Reg_Transcription_Factor"/>
</dbReference>
<dbReference type="EMBL" id="CDMC01000004">
    <property type="protein sequence ID" value="CEL03722.1"/>
    <property type="molecule type" value="Genomic_DNA"/>
</dbReference>
<dbReference type="STRING" id="454130.A0A0U5C633"/>
<gene>
    <name evidence="7" type="ORF">ASPCAL04867</name>
</gene>
<dbReference type="Proteomes" id="UP000054771">
    <property type="component" value="Unassembled WGS sequence"/>
</dbReference>
<dbReference type="Gene3D" id="4.10.240.10">
    <property type="entry name" value="Zn(2)-C6 fungal-type DNA-binding domain"/>
    <property type="match status" value="1"/>
</dbReference>
<feature type="region of interest" description="Disordered" evidence="5">
    <location>
        <begin position="62"/>
        <end position="92"/>
    </location>
</feature>